<dbReference type="InterPro" id="IPR011013">
    <property type="entry name" value="Gal_mutarotase_sf_dom"/>
</dbReference>
<dbReference type="InterPro" id="IPR014718">
    <property type="entry name" value="GH-type_carb-bd"/>
</dbReference>
<sequence>MGNNCYEDPVLAWITQRIDYQRECVLLEIYTLENDFLKMVVSKKGAELLEVIGKSDGYPYLWQGEPAFWGSRAPVLFPIIGNLNQGKYRYDGKEYRMQRHGFAAKSDFECWQNDADEISFSLTHSQATLSQYPFEFRLDVRYRLQNSTITTEYRVENTGSRQMWFSIGGHPGFHCSLNSEGKKAGRLIFERNETVNRLVNELGYLTGREEPFLSDQNIIDLATVDFDSNAKVYIMKNLTSEQVTLEDQKSGKQVRLRFPGFPYLGIWSPANQAPFVCIEPWYGITSVIADSADELEHKPGIQGLAPGECFICSYDITCL</sequence>
<accession>A0A4R1RAX7</accession>
<reference evidence="1 2" key="1">
    <citation type="submission" date="2019-03" db="EMBL/GenBank/DDBJ databases">
        <title>Genomic Encyclopedia of Type Strains, Phase IV (KMG-IV): sequencing the most valuable type-strain genomes for metagenomic binning, comparative biology and taxonomic classification.</title>
        <authorList>
            <person name="Goeker M."/>
        </authorList>
    </citation>
    <scope>NUCLEOTIDE SEQUENCE [LARGE SCALE GENOMIC DNA]</scope>
    <source>
        <strain evidence="1 2">LX-B</strain>
    </source>
</reference>
<dbReference type="GO" id="GO:0030246">
    <property type="term" value="F:carbohydrate binding"/>
    <property type="evidence" value="ECO:0007669"/>
    <property type="project" value="InterPro"/>
</dbReference>
<dbReference type="InterPro" id="IPR037481">
    <property type="entry name" value="LacX"/>
</dbReference>
<dbReference type="EMBL" id="SLUN01000024">
    <property type="protein sequence ID" value="TCL62582.1"/>
    <property type="molecule type" value="Genomic_DNA"/>
</dbReference>
<dbReference type="AlphaFoldDB" id="A0A4R1RAX7"/>
<dbReference type="InterPro" id="IPR008183">
    <property type="entry name" value="Aldose_1/G6P_1-epimerase"/>
</dbReference>
<keyword evidence="2" id="KW-1185">Reference proteome</keyword>
<dbReference type="PANTHER" id="PTHR11122">
    <property type="entry name" value="APOSPORY-ASSOCIATED PROTEIN C-RELATED"/>
    <property type="match status" value="1"/>
</dbReference>
<dbReference type="Pfam" id="PF01263">
    <property type="entry name" value="Aldose_epim"/>
    <property type="match status" value="1"/>
</dbReference>
<dbReference type="GO" id="GO:0016853">
    <property type="term" value="F:isomerase activity"/>
    <property type="evidence" value="ECO:0007669"/>
    <property type="project" value="InterPro"/>
</dbReference>
<dbReference type="GO" id="GO:0005975">
    <property type="term" value="P:carbohydrate metabolic process"/>
    <property type="evidence" value="ECO:0007669"/>
    <property type="project" value="InterPro"/>
</dbReference>
<evidence type="ECO:0000313" key="2">
    <source>
        <dbReference type="Proteomes" id="UP000295008"/>
    </source>
</evidence>
<name>A0A4R1RAX7_HYDET</name>
<dbReference type="PANTHER" id="PTHR11122:SF13">
    <property type="entry name" value="GLUCOSE-6-PHOSPHATE 1-EPIMERASE"/>
    <property type="match status" value="1"/>
</dbReference>
<proteinExistence type="predicted"/>
<dbReference type="Proteomes" id="UP000295008">
    <property type="component" value="Unassembled WGS sequence"/>
</dbReference>
<organism evidence="1 2">
    <name type="scientific">Hydrogenispora ethanolica</name>
    <dbReference type="NCBI Taxonomy" id="1082276"/>
    <lineage>
        <taxon>Bacteria</taxon>
        <taxon>Bacillati</taxon>
        <taxon>Bacillota</taxon>
        <taxon>Hydrogenispora</taxon>
    </lineage>
</organism>
<dbReference type="SUPFAM" id="SSF74650">
    <property type="entry name" value="Galactose mutarotase-like"/>
    <property type="match status" value="1"/>
</dbReference>
<dbReference type="CDD" id="cd09024">
    <property type="entry name" value="Aldose_epim_lacX"/>
    <property type="match status" value="1"/>
</dbReference>
<gene>
    <name evidence="1" type="ORF">EDC14_102449</name>
</gene>
<dbReference type="Gene3D" id="2.70.98.10">
    <property type="match status" value="1"/>
</dbReference>
<comment type="caution">
    <text evidence="1">The sequence shown here is derived from an EMBL/GenBank/DDBJ whole genome shotgun (WGS) entry which is preliminary data.</text>
</comment>
<protein>
    <submittedName>
        <fullName evidence="1">Galactose mutarotase-like enzyme</fullName>
    </submittedName>
</protein>
<evidence type="ECO:0000313" key="1">
    <source>
        <dbReference type="EMBL" id="TCL62582.1"/>
    </source>
</evidence>